<evidence type="ECO:0000256" key="1">
    <source>
        <dbReference type="SAM" id="MobiDB-lite"/>
    </source>
</evidence>
<accession>A0A167FFJ0</accession>
<keyword evidence="3" id="KW-1185">Reference proteome</keyword>
<dbReference type="EMBL" id="KV417416">
    <property type="protein sequence ID" value="KZO89437.1"/>
    <property type="molecule type" value="Genomic_DNA"/>
</dbReference>
<gene>
    <name evidence="2" type="ORF">CALVIDRAFT_543551</name>
</gene>
<feature type="region of interest" description="Disordered" evidence="1">
    <location>
        <begin position="1"/>
        <end position="31"/>
    </location>
</feature>
<organism evidence="2 3">
    <name type="scientific">Calocera viscosa (strain TUFC12733)</name>
    <dbReference type="NCBI Taxonomy" id="1330018"/>
    <lineage>
        <taxon>Eukaryota</taxon>
        <taxon>Fungi</taxon>
        <taxon>Dikarya</taxon>
        <taxon>Basidiomycota</taxon>
        <taxon>Agaricomycotina</taxon>
        <taxon>Dacrymycetes</taxon>
        <taxon>Dacrymycetales</taxon>
        <taxon>Dacrymycetaceae</taxon>
        <taxon>Calocera</taxon>
    </lineage>
</organism>
<proteinExistence type="predicted"/>
<evidence type="ECO:0000313" key="3">
    <source>
        <dbReference type="Proteomes" id="UP000076738"/>
    </source>
</evidence>
<dbReference type="AlphaFoldDB" id="A0A167FFJ0"/>
<evidence type="ECO:0000313" key="2">
    <source>
        <dbReference type="EMBL" id="KZO89437.1"/>
    </source>
</evidence>
<reference evidence="2 3" key="1">
    <citation type="journal article" date="2016" name="Mol. Biol. Evol.">
        <title>Comparative Genomics of Early-Diverging Mushroom-Forming Fungi Provides Insights into the Origins of Lignocellulose Decay Capabilities.</title>
        <authorList>
            <person name="Nagy L.G."/>
            <person name="Riley R."/>
            <person name="Tritt A."/>
            <person name="Adam C."/>
            <person name="Daum C."/>
            <person name="Floudas D."/>
            <person name="Sun H."/>
            <person name="Yadav J.S."/>
            <person name="Pangilinan J."/>
            <person name="Larsson K.H."/>
            <person name="Matsuura K."/>
            <person name="Barry K."/>
            <person name="Labutti K."/>
            <person name="Kuo R."/>
            <person name="Ohm R.A."/>
            <person name="Bhattacharya S.S."/>
            <person name="Shirouzu T."/>
            <person name="Yoshinaga Y."/>
            <person name="Martin F.M."/>
            <person name="Grigoriev I.V."/>
            <person name="Hibbett D.S."/>
        </authorList>
    </citation>
    <scope>NUCLEOTIDE SEQUENCE [LARGE SCALE GENOMIC DNA]</scope>
    <source>
        <strain evidence="2 3">TUFC12733</strain>
    </source>
</reference>
<dbReference type="Proteomes" id="UP000076738">
    <property type="component" value="Unassembled WGS sequence"/>
</dbReference>
<sequence>MSDSLRNRACPPPCMVNEQATSTESSEEEERTPYWALLEEMERTPSETPSIRSEIALLSTVSRHPAQTSLLDLRRLAGESRWDDMMGAIWLMLNWVNNWDAIASLLGIATQPDKPPLPFTVEELDHMLNLVEQHEFIRKKQKEVTHILEVGTDGHCHSGDATRMSHVLPLH</sequence>
<name>A0A167FFJ0_CALVF</name>
<protein>
    <submittedName>
        <fullName evidence="2">Uncharacterized protein</fullName>
    </submittedName>
</protein>